<dbReference type="Proteomes" id="UP001358586">
    <property type="component" value="Chromosome 5"/>
</dbReference>
<organism evidence="1 2">
    <name type="scientific">Gossypium arboreum</name>
    <name type="common">Tree cotton</name>
    <name type="synonym">Gossypium nanking</name>
    <dbReference type="NCBI Taxonomy" id="29729"/>
    <lineage>
        <taxon>Eukaryota</taxon>
        <taxon>Viridiplantae</taxon>
        <taxon>Streptophyta</taxon>
        <taxon>Embryophyta</taxon>
        <taxon>Tracheophyta</taxon>
        <taxon>Spermatophyta</taxon>
        <taxon>Magnoliopsida</taxon>
        <taxon>eudicotyledons</taxon>
        <taxon>Gunneridae</taxon>
        <taxon>Pentapetalae</taxon>
        <taxon>rosids</taxon>
        <taxon>malvids</taxon>
        <taxon>Malvales</taxon>
        <taxon>Malvaceae</taxon>
        <taxon>Malvoideae</taxon>
        <taxon>Gossypium</taxon>
    </lineage>
</organism>
<comment type="caution">
    <text evidence="1">The sequence shown here is derived from an EMBL/GenBank/DDBJ whole genome shotgun (WGS) entry which is preliminary data.</text>
</comment>
<reference evidence="1 2" key="1">
    <citation type="submission" date="2023-03" db="EMBL/GenBank/DDBJ databases">
        <title>WGS of Gossypium arboreum.</title>
        <authorList>
            <person name="Yu D."/>
        </authorList>
    </citation>
    <scope>NUCLEOTIDE SEQUENCE [LARGE SCALE GENOMIC DNA]</scope>
    <source>
        <tissue evidence="1">Leaf</tissue>
    </source>
</reference>
<protein>
    <submittedName>
        <fullName evidence="1">Uncharacterized protein</fullName>
    </submittedName>
</protein>
<accession>A0ABR0Q296</accession>
<gene>
    <name evidence="1" type="ORF">PVK06_017272</name>
</gene>
<keyword evidence="2" id="KW-1185">Reference proteome</keyword>
<dbReference type="PANTHER" id="PTHR33116:SF86">
    <property type="entry name" value="REVERSE TRANSCRIPTASE DOMAIN-CONTAINING PROTEIN"/>
    <property type="match status" value="1"/>
</dbReference>
<dbReference type="EMBL" id="JARKNE010000005">
    <property type="protein sequence ID" value="KAK5833440.1"/>
    <property type="molecule type" value="Genomic_DNA"/>
</dbReference>
<proteinExistence type="predicted"/>
<evidence type="ECO:0000313" key="2">
    <source>
        <dbReference type="Proteomes" id="UP001358586"/>
    </source>
</evidence>
<dbReference type="PANTHER" id="PTHR33116">
    <property type="entry name" value="REVERSE TRANSCRIPTASE ZINC-BINDING DOMAIN-CONTAINING PROTEIN-RELATED-RELATED"/>
    <property type="match status" value="1"/>
</dbReference>
<name>A0ABR0Q296_GOSAR</name>
<evidence type="ECO:0000313" key="1">
    <source>
        <dbReference type="EMBL" id="KAK5833440.1"/>
    </source>
</evidence>
<sequence>MTLFHHRVTSNTFKFVVDKIQGKLDSWDAKMLSIASRVTLVRSFLILILNFFMQTIKIPLSTSVEIEKITQEFIWGKDRGRHKLSLVKWSDCCQPLTNGGICLRYLKELNDSFLLKFGFNLLTNKQALLVKLLRAKYKVKDVCPMDISKGLCSFV</sequence>